<geneLocation type="plasmid" evidence="1 2">
    <name>pCRULAC1</name>
</geneLocation>
<dbReference type="EMBL" id="CP015623">
    <property type="protein sequence ID" value="ANE05527.1"/>
    <property type="molecule type" value="Genomic_DNA"/>
</dbReference>
<sequence>MSQPTATAPTSLTQDVLDVARASHVAVGTSDRWGENCVAWVESKGAPCRKARHEGYLCKRHNTVAANRQEKAHAQRKARIEQRRKKQEDALALHGDQWRERLDKVNEEIERRTGAVAGDTAATRGHVHPSIRKKMVAKFSDSNVSRVGELFKMKKELEAKLGI</sequence>
<dbReference type="AlphaFoldDB" id="A0A172QXU3"/>
<dbReference type="Proteomes" id="UP000076929">
    <property type="component" value="Plasmid pCRULAC1"/>
</dbReference>
<keyword evidence="2" id="KW-1185">Reference proteome</keyword>
<proteinExistence type="predicted"/>
<dbReference type="KEGG" id="ccjz:ccrud_14395"/>
<evidence type="ECO:0000313" key="2">
    <source>
        <dbReference type="Proteomes" id="UP000076929"/>
    </source>
</evidence>
<keyword evidence="1" id="KW-0614">Plasmid</keyword>
<dbReference type="OrthoDB" id="9965946at2"/>
<dbReference type="RefSeq" id="WP_066570388.1">
    <property type="nucleotide sequence ID" value="NZ_CP015623.1"/>
</dbReference>
<organism evidence="1 2">
    <name type="scientific">Corynebacterium crudilactis</name>
    <dbReference type="NCBI Taxonomy" id="1652495"/>
    <lineage>
        <taxon>Bacteria</taxon>
        <taxon>Bacillati</taxon>
        <taxon>Actinomycetota</taxon>
        <taxon>Actinomycetes</taxon>
        <taxon>Mycobacteriales</taxon>
        <taxon>Corynebacteriaceae</taxon>
        <taxon>Corynebacterium</taxon>
    </lineage>
</organism>
<gene>
    <name evidence="1" type="ORF">ccrud_14395</name>
</gene>
<accession>A0A172QXU3</accession>
<name>A0A172QXU3_9CORY</name>
<protein>
    <submittedName>
        <fullName evidence="1">Uncharacterized protein</fullName>
    </submittedName>
</protein>
<evidence type="ECO:0000313" key="1">
    <source>
        <dbReference type="EMBL" id="ANE05527.1"/>
    </source>
</evidence>
<reference evidence="1 2" key="1">
    <citation type="submission" date="2016-05" db="EMBL/GenBank/DDBJ databases">
        <title>Complete genome sequence of Corynebacterium crudilactis, a new Corynebacterium species isolated from raw cow's milk.</title>
        <authorList>
            <person name="Christian R."/>
            <person name="Zimmermann J."/>
            <person name="Lipski A."/>
            <person name="Kalinowski J."/>
        </authorList>
    </citation>
    <scope>NUCLEOTIDE SEQUENCE [LARGE SCALE GENOMIC DNA]</scope>
    <source>
        <strain evidence="1 2">JZ16</strain>
        <plasmid evidence="1 2">pCRULAC1</plasmid>
    </source>
</reference>